<dbReference type="Proteomes" id="UP001246244">
    <property type="component" value="Unassembled WGS sequence"/>
</dbReference>
<sequence length="363" mass="40561">MKIKFLSVLLIFAGIILISGCVDRENQPLTYKAPGDLYRSIFYPYTGHGSPEIPGVHPHNPFYKGHRLDSESIETLRYATSLLDSNIEKAEIISTRLEEGIQRFKAEGEDVSRLEALLGEYNRLLEEAKEYRALAAADKGNNSSTTDSENGLSESDERENLIRSQKSMIQANHVLKEIFEELRYMMRGSEELNSTSRLTATGNGKALLAGSFDLNIHLENGLMAIPEISPDSEIDIKGNYTFEEKTGMQDKILVYNIQSADVNISDSFKAIMLSGTNITLTASGEGYSTFMGNGTYRVEDAGKLIKEEKWGIPFFEEEENPDEFGSDEEDHDTVTGHKIESNIAEENRVGPEAFETLQESRSE</sequence>
<gene>
    <name evidence="2" type="ORF">RG963_09785</name>
</gene>
<feature type="region of interest" description="Disordered" evidence="1">
    <location>
        <begin position="340"/>
        <end position="363"/>
    </location>
</feature>
<dbReference type="RefSeq" id="WP_310576085.1">
    <property type="nucleotide sequence ID" value="NZ_JAVKPK010000036.1"/>
</dbReference>
<evidence type="ECO:0000313" key="3">
    <source>
        <dbReference type="Proteomes" id="UP001246244"/>
    </source>
</evidence>
<comment type="caution">
    <text evidence="2">The sequence shown here is derived from an EMBL/GenBank/DDBJ whole genome shotgun (WGS) entry which is preliminary data.</text>
</comment>
<proteinExistence type="predicted"/>
<feature type="compositionally biased region" description="Basic and acidic residues" evidence="1">
    <location>
        <begin position="340"/>
        <end position="349"/>
    </location>
</feature>
<protein>
    <recommendedName>
        <fullName evidence="4">ATPase involved in DNA repair</fullName>
    </recommendedName>
</protein>
<organism evidence="2 3">
    <name type="scientific">Methanosarcina baikalica</name>
    <dbReference type="NCBI Taxonomy" id="3073890"/>
    <lineage>
        <taxon>Archaea</taxon>
        <taxon>Methanobacteriati</taxon>
        <taxon>Methanobacteriota</taxon>
        <taxon>Stenosarchaea group</taxon>
        <taxon>Methanomicrobia</taxon>
        <taxon>Methanosarcinales</taxon>
        <taxon>Methanosarcinaceae</taxon>
        <taxon>Methanosarcina</taxon>
    </lineage>
</organism>
<evidence type="ECO:0000313" key="2">
    <source>
        <dbReference type="EMBL" id="MDR7666059.1"/>
    </source>
</evidence>
<dbReference type="PROSITE" id="PS51257">
    <property type="entry name" value="PROKAR_LIPOPROTEIN"/>
    <property type="match status" value="1"/>
</dbReference>
<accession>A0ABU2D243</accession>
<keyword evidence="3" id="KW-1185">Reference proteome</keyword>
<evidence type="ECO:0000256" key="1">
    <source>
        <dbReference type="SAM" id="MobiDB-lite"/>
    </source>
</evidence>
<dbReference type="EMBL" id="JAVKPK010000036">
    <property type="protein sequence ID" value="MDR7666059.1"/>
    <property type="molecule type" value="Genomic_DNA"/>
</dbReference>
<evidence type="ECO:0008006" key="4">
    <source>
        <dbReference type="Google" id="ProtNLM"/>
    </source>
</evidence>
<name>A0ABU2D243_9EURY</name>
<reference evidence="3" key="1">
    <citation type="submission" date="2023-07" db="EMBL/GenBank/DDBJ databases">
        <title>Whole-genome sequencing of a new Methanosarcina sp. Z-7115.</title>
        <authorList>
            <person name="Zhilina T.N."/>
            <person name="Merkel A.Y."/>
        </authorList>
    </citation>
    <scope>NUCLEOTIDE SEQUENCE [LARGE SCALE GENOMIC DNA]</scope>
    <source>
        <strain evidence="3">Z-7115</strain>
    </source>
</reference>
<feature type="region of interest" description="Disordered" evidence="1">
    <location>
        <begin position="136"/>
        <end position="159"/>
    </location>
</feature>
<feature type="compositionally biased region" description="Polar residues" evidence="1">
    <location>
        <begin position="140"/>
        <end position="153"/>
    </location>
</feature>